<sequence length="219" mass="24792">MRGLVSLSPAPSKFSNSAISTTTHEASLTCTSTLGSAVAPSSTPHQNQVTVSHIEPDHDSTYNHLSPPATPNCEVCLWYSACLSQLDASLTNSVLVNVTLKHLHHHPPEIAVHEKLYKWAALIYTQDSLSPEPARKNDEQVKVKREEQNEREVEKAVDRCEWLVVKDLVLDEVTWVKDTRSSRDVQWEFLDDIEGYEVESMFDAPDYLEQKIGLSYYFY</sequence>
<protein>
    <submittedName>
        <fullName evidence="1">Uncharacterized protein</fullName>
    </submittedName>
</protein>
<proteinExistence type="predicted"/>
<evidence type="ECO:0000313" key="1">
    <source>
        <dbReference type="EMBL" id="KAH7094294.1"/>
    </source>
</evidence>
<dbReference type="EMBL" id="JAGMVJ010000001">
    <property type="protein sequence ID" value="KAH7094294.1"/>
    <property type="molecule type" value="Genomic_DNA"/>
</dbReference>
<name>A0A8K0RGX2_9PLEO</name>
<reference evidence="1" key="1">
    <citation type="journal article" date="2021" name="Nat. Commun.">
        <title>Genetic determinants of endophytism in the Arabidopsis root mycobiome.</title>
        <authorList>
            <person name="Mesny F."/>
            <person name="Miyauchi S."/>
            <person name="Thiergart T."/>
            <person name="Pickel B."/>
            <person name="Atanasova L."/>
            <person name="Karlsson M."/>
            <person name="Huettel B."/>
            <person name="Barry K.W."/>
            <person name="Haridas S."/>
            <person name="Chen C."/>
            <person name="Bauer D."/>
            <person name="Andreopoulos W."/>
            <person name="Pangilinan J."/>
            <person name="LaButti K."/>
            <person name="Riley R."/>
            <person name="Lipzen A."/>
            <person name="Clum A."/>
            <person name="Drula E."/>
            <person name="Henrissat B."/>
            <person name="Kohler A."/>
            <person name="Grigoriev I.V."/>
            <person name="Martin F.M."/>
            <person name="Hacquard S."/>
        </authorList>
    </citation>
    <scope>NUCLEOTIDE SEQUENCE</scope>
    <source>
        <strain evidence="1">MPI-SDFR-AT-0120</strain>
    </source>
</reference>
<dbReference type="AlphaFoldDB" id="A0A8K0RGX2"/>
<gene>
    <name evidence="1" type="ORF">FB567DRAFT_972</name>
</gene>
<comment type="caution">
    <text evidence="1">The sequence shown here is derived from an EMBL/GenBank/DDBJ whole genome shotgun (WGS) entry which is preliminary data.</text>
</comment>
<keyword evidence="2" id="KW-1185">Reference proteome</keyword>
<organism evidence="1 2">
    <name type="scientific">Paraphoma chrysanthemicola</name>
    <dbReference type="NCBI Taxonomy" id="798071"/>
    <lineage>
        <taxon>Eukaryota</taxon>
        <taxon>Fungi</taxon>
        <taxon>Dikarya</taxon>
        <taxon>Ascomycota</taxon>
        <taxon>Pezizomycotina</taxon>
        <taxon>Dothideomycetes</taxon>
        <taxon>Pleosporomycetidae</taxon>
        <taxon>Pleosporales</taxon>
        <taxon>Pleosporineae</taxon>
        <taxon>Phaeosphaeriaceae</taxon>
        <taxon>Paraphoma</taxon>
    </lineage>
</organism>
<evidence type="ECO:0000313" key="2">
    <source>
        <dbReference type="Proteomes" id="UP000813461"/>
    </source>
</evidence>
<dbReference type="Proteomes" id="UP000813461">
    <property type="component" value="Unassembled WGS sequence"/>
</dbReference>
<accession>A0A8K0RGX2</accession>